<reference evidence="1 2" key="1">
    <citation type="submission" date="2020-11" db="EMBL/GenBank/DDBJ databases">
        <title>Closed and high quality bacterial genomes of the OMM12 community.</title>
        <authorList>
            <person name="Marbouty M."/>
            <person name="Lamy-Besnier Q."/>
            <person name="Debarbieux L."/>
            <person name="Koszul R."/>
        </authorList>
    </citation>
    <scope>NUCLEOTIDE SEQUENCE [LARGE SCALE GENOMIC DNA]</scope>
    <source>
        <strain evidence="1 2">KB18</strain>
    </source>
</reference>
<dbReference type="Proteomes" id="UP000596035">
    <property type="component" value="Chromosome"/>
</dbReference>
<accession>A0AA92QWW9</accession>
<dbReference type="RefSeq" id="WP_157130700.1">
    <property type="nucleotide sequence ID" value="NZ_CAQHGX010000012.1"/>
</dbReference>
<dbReference type="AlphaFoldDB" id="A0AA92QWW9"/>
<proteinExistence type="predicted"/>
<sequence length="50" mass="5918">MENTKTMTVQLPEETYQRMKAYLKRHQFKQKDFVIKLLKAALESNSPDST</sequence>
<dbReference type="EMBL" id="CP065321">
    <property type="protein sequence ID" value="QQR30545.1"/>
    <property type="molecule type" value="Genomic_DNA"/>
</dbReference>
<evidence type="ECO:0000313" key="1">
    <source>
        <dbReference type="EMBL" id="QQR30545.1"/>
    </source>
</evidence>
<protein>
    <submittedName>
        <fullName evidence="1">Uncharacterized protein</fullName>
    </submittedName>
</protein>
<organism evidence="1 2">
    <name type="scientific">Acutalibacter muris</name>
    <dbReference type="NCBI Taxonomy" id="1796620"/>
    <lineage>
        <taxon>Bacteria</taxon>
        <taxon>Bacillati</taxon>
        <taxon>Bacillota</taxon>
        <taxon>Clostridia</taxon>
        <taxon>Eubacteriales</taxon>
        <taxon>Acutalibacteraceae</taxon>
        <taxon>Acutalibacter</taxon>
    </lineage>
</organism>
<gene>
    <name evidence="1" type="ORF">I5Q82_02090</name>
</gene>
<name>A0AA92QWW9_9FIRM</name>
<evidence type="ECO:0000313" key="2">
    <source>
        <dbReference type="Proteomes" id="UP000596035"/>
    </source>
</evidence>